<dbReference type="PANTHER" id="PTHR11709:SF71">
    <property type="entry name" value="OXIDOREDUCTASE TPCJ"/>
    <property type="match status" value="1"/>
</dbReference>
<dbReference type="STRING" id="252740.A0A423VLV6"/>
<dbReference type="InterPro" id="IPR033138">
    <property type="entry name" value="Cu_oxidase_CS"/>
</dbReference>
<accession>A0A423VLV6</accession>
<keyword evidence="2" id="KW-0479">Metal-binding</keyword>
<dbReference type="PROSITE" id="PS00079">
    <property type="entry name" value="MULTICOPPER_OXIDASE1"/>
    <property type="match status" value="1"/>
</dbReference>
<dbReference type="GO" id="GO:0016491">
    <property type="term" value="F:oxidoreductase activity"/>
    <property type="evidence" value="ECO:0007669"/>
    <property type="project" value="UniProtKB-KW"/>
</dbReference>
<dbReference type="InterPro" id="IPR045087">
    <property type="entry name" value="Cu-oxidase_fam"/>
</dbReference>
<dbReference type="Pfam" id="PF07731">
    <property type="entry name" value="Cu-oxidase_2"/>
    <property type="match status" value="1"/>
</dbReference>
<evidence type="ECO:0000313" key="9">
    <source>
        <dbReference type="Proteomes" id="UP000284375"/>
    </source>
</evidence>
<name>A0A423VLV6_CYTCH</name>
<dbReference type="PANTHER" id="PTHR11709">
    <property type="entry name" value="MULTI-COPPER OXIDASE"/>
    <property type="match status" value="1"/>
</dbReference>
<evidence type="ECO:0000259" key="6">
    <source>
        <dbReference type="Pfam" id="PF07731"/>
    </source>
</evidence>
<dbReference type="SUPFAM" id="SSF49503">
    <property type="entry name" value="Cupredoxins"/>
    <property type="match status" value="3"/>
</dbReference>
<sequence>MGFLKSCLEQLIRLAALSPFNPFEDIIQQPLFGSGDLAQVPLAIPSDGGDTIIHPEHASPGFKCVYPKRWKNCNTPTSRDCWLQDSQAEFASYSQIDINTDYENPDAIPRGTTREYWLEVDGDVTLYADGFEKTSGKVFNKQYPGPLIEACWGDEIVVHVKNNYDKNGTTIHWHGIRQLFTNQMDGVNGVTQCPIAKGDEFTYKFRALQYGHTWYHSHYSLQYPDGLAGPLVIHGPSSSSWDVDLGPVLIQDYVHDSSFVRYQGEISPVPGSFARADSIVVNGHGHDPLTGNGTYFETTFAPKKKHVLRLINGSAGTHYIFTIDNHTMTVIENDLVPIEPYTTTSLSIGIGQRYMVVVEADQEPGDYWIRTHPATGCNGFNATLPCGGVFNATCSPFSVTTGIIRYDTKSPPSKKLPTSRPWDYTHNCADEPYEKLKPIVPWTIDHHPQNEITQGRFAAAHQNVNSSEETGGYHHWMLTPDFLWLDFGNPSILNVENEKYEWNPNFRIVEDNFESGYGFMIIESSSNTSIPLPGKPGDVSIIPLAHPLHWHGMDIVVLAQSNETFDPVNSYKTFNFINPPRRDVVLLPAGGYIAIAFKPDNPGIWLVHCHIAWHASAGLGLQILERQNEIISSLGGPSALADTKRVCRNWRQFNKKHPVEQDDSGI</sequence>
<gene>
    <name evidence="8" type="ORF">VSDG_07635</name>
</gene>
<proteinExistence type="inferred from homology"/>
<dbReference type="EMBL" id="LJZO01000040">
    <property type="protein sequence ID" value="ROV91997.1"/>
    <property type="molecule type" value="Genomic_DNA"/>
</dbReference>
<evidence type="ECO:0000259" key="7">
    <source>
        <dbReference type="Pfam" id="PF07732"/>
    </source>
</evidence>
<keyword evidence="3" id="KW-0560">Oxidoreductase</keyword>
<comment type="caution">
    <text evidence="8">The sequence shown here is derived from an EMBL/GenBank/DDBJ whole genome shotgun (WGS) entry which is preliminary data.</text>
</comment>
<dbReference type="InterPro" id="IPR002355">
    <property type="entry name" value="Cu_oxidase_Cu_BS"/>
</dbReference>
<protein>
    <recommendedName>
        <fullName evidence="10">Laccase</fullName>
    </recommendedName>
</protein>
<dbReference type="Pfam" id="PF07732">
    <property type="entry name" value="Cu-oxidase_3"/>
    <property type="match status" value="1"/>
</dbReference>
<feature type="domain" description="Plastocyanin-like" evidence="5">
    <location>
        <begin position="248"/>
        <end position="374"/>
    </location>
</feature>
<keyword evidence="4" id="KW-0186">Copper</keyword>
<feature type="domain" description="Plastocyanin-like" evidence="7">
    <location>
        <begin position="127"/>
        <end position="237"/>
    </location>
</feature>
<dbReference type="Proteomes" id="UP000284375">
    <property type="component" value="Unassembled WGS sequence"/>
</dbReference>
<evidence type="ECO:0008006" key="10">
    <source>
        <dbReference type="Google" id="ProtNLM"/>
    </source>
</evidence>
<dbReference type="InterPro" id="IPR011706">
    <property type="entry name" value="Cu-oxidase_C"/>
</dbReference>
<dbReference type="InterPro" id="IPR011707">
    <property type="entry name" value="Cu-oxidase-like_N"/>
</dbReference>
<dbReference type="FunFam" id="2.60.40.420:FF:000021">
    <property type="entry name" value="Extracellular dihydrogeodin oxidase/laccase"/>
    <property type="match status" value="1"/>
</dbReference>
<evidence type="ECO:0000313" key="8">
    <source>
        <dbReference type="EMBL" id="ROV91997.1"/>
    </source>
</evidence>
<dbReference type="CDD" id="cd13854">
    <property type="entry name" value="CuRO_1_MaLCC_like"/>
    <property type="match status" value="1"/>
</dbReference>
<evidence type="ECO:0000256" key="2">
    <source>
        <dbReference type="ARBA" id="ARBA00022723"/>
    </source>
</evidence>
<reference evidence="8 9" key="1">
    <citation type="submission" date="2015-09" db="EMBL/GenBank/DDBJ databases">
        <title>Host preference determinants of Valsa canker pathogens revealed by comparative genomics.</title>
        <authorList>
            <person name="Yin Z."/>
            <person name="Huang L."/>
        </authorList>
    </citation>
    <scope>NUCLEOTIDE SEQUENCE [LARGE SCALE GENOMIC DNA]</scope>
    <source>
        <strain evidence="8 9">YSFL</strain>
    </source>
</reference>
<dbReference type="CDD" id="cd13880">
    <property type="entry name" value="CuRO_2_MaLCC_like"/>
    <property type="match status" value="1"/>
</dbReference>
<dbReference type="Gene3D" id="2.60.40.420">
    <property type="entry name" value="Cupredoxins - blue copper proteins"/>
    <property type="match status" value="3"/>
</dbReference>
<evidence type="ECO:0000256" key="3">
    <source>
        <dbReference type="ARBA" id="ARBA00023002"/>
    </source>
</evidence>
<evidence type="ECO:0000256" key="1">
    <source>
        <dbReference type="ARBA" id="ARBA00010609"/>
    </source>
</evidence>
<evidence type="ECO:0000259" key="5">
    <source>
        <dbReference type="Pfam" id="PF00394"/>
    </source>
</evidence>
<organism evidence="8 9">
    <name type="scientific">Cytospora chrysosperma</name>
    <name type="common">Cytospora canker fungus</name>
    <name type="synonym">Sphaeria chrysosperma</name>
    <dbReference type="NCBI Taxonomy" id="252740"/>
    <lineage>
        <taxon>Eukaryota</taxon>
        <taxon>Fungi</taxon>
        <taxon>Dikarya</taxon>
        <taxon>Ascomycota</taxon>
        <taxon>Pezizomycotina</taxon>
        <taxon>Sordariomycetes</taxon>
        <taxon>Sordariomycetidae</taxon>
        <taxon>Diaporthales</taxon>
        <taxon>Cytosporaceae</taxon>
        <taxon>Cytospora</taxon>
    </lineage>
</organism>
<dbReference type="InterPro" id="IPR001117">
    <property type="entry name" value="Cu-oxidase_2nd"/>
</dbReference>
<dbReference type="FunFam" id="2.60.40.420:FF:000045">
    <property type="entry name" value="Laccase 2"/>
    <property type="match status" value="1"/>
</dbReference>
<dbReference type="Pfam" id="PF00394">
    <property type="entry name" value="Cu-oxidase"/>
    <property type="match status" value="1"/>
</dbReference>
<dbReference type="InterPro" id="IPR008972">
    <property type="entry name" value="Cupredoxin"/>
</dbReference>
<dbReference type="GO" id="GO:0005507">
    <property type="term" value="F:copper ion binding"/>
    <property type="evidence" value="ECO:0007669"/>
    <property type="project" value="InterPro"/>
</dbReference>
<comment type="similarity">
    <text evidence="1">Belongs to the multicopper oxidase family.</text>
</comment>
<keyword evidence="9" id="KW-1185">Reference proteome</keyword>
<feature type="domain" description="Plastocyanin-like" evidence="6">
    <location>
        <begin position="544"/>
        <end position="627"/>
    </location>
</feature>
<dbReference type="PROSITE" id="PS00080">
    <property type="entry name" value="MULTICOPPER_OXIDASE2"/>
    <property type="match status" value="1"/>
</dbReference>
<dbReference type="OrthoDB" id="2121828at2759"/>
<dbReference type="AlphaFoldDB" id="A0A423VLV6"/>
<evidence type="ECO:0000256" key="4">
    <source>
        <dbReference type="ARBA" id="ARBA00023008"/>
    </source>
</evidence>